<dbReference type="PROSITE" id="PS50995">
    <property type="entry name" value="HTH_MARR_2"/>
    <property type="match status" value="1"/>
</dbReference>
<dbReference type="PANTHER" id="PTHR33164">
    <property type="entry name" value="TRANSCRIPTIONAL REGULATOR, MARR FAMILY"/>
    <property type="match status" value="1"/>
</dbReference>
<dbReference type="PANTHER" id="PTHR33164:SF95">
    <property type="entry name" value="TRANSCRIPTIONAL REGULATOR"/>
    <property type="match status" value="1"/>
</dbReference>
<dbReference type="InterPro" id="IPR000835">
    <property type="entry name" value="HTH_MarR-typ"/>
</dbReference>
<sequence>MTHASEDILEQKQRYRLSQQVGYLLRLASQRHAVIFQKNISEDLTPTQFSTLIRVYETGSVSQNHLGRLAAMDVATVKGVVDRLKAKGLVISSANPNDKRRSDISLTPKGQSIVQTLIEDGLRISEETLKPLTQGEKKTLMTLLAKIT</sequence>
<accession>A0ABX2IV07</accession>
<dbReference type="SUPFAM" id="SSF46785">
    <property type="entry name" value="Winged helix' DNA-binding domain"/>
    <property type="match status" value="1"/>
</dbReference>
<dbReference type="InterPro" id="IPR036388">
    <property type="entry name" value="WH-like_DNA-bd_sf"/>
</dbReference>
<dbReference type="Proteomes" id="UP000777935">
    <property type="component" value="Unassembled WGS sequence"/>
</dbReference>
<dbReference type="Gene3D" id="1.10.10.10">
    <property type="entry name" value="Winged helix-like DNA-binding domain superfamily/Winged helix DNA-binding domain"/>
    <property type="match status" value="1"/>
</dbReference>
<evidence type="ECO:0000313" key="2">
    <source>
        <dbReference type="EMBL" id="NSX56744.1"/>
    </source>
</evidence>
<dbReference type="InterPro" id="IPR036390">
    <property type="entry name" value="WH_DNA-bd_sf"/>
</dbReference>
<keyword evidence="3" id="KW-1185">Reference proteome</keyword>
<dbReference type="PRINTS" id="PR00598">
    <property type="entry name" value="HTHMARR"/>
</dbReference>
<dbReference type="Pfam" id="PF01047">
    <property type="entry name" value="MarR"/>
    <property type="match status" value="1"/>
</dbReference>
<dbReference type="RefSeq" id="WP_174139896.1">
    <property type="nucleotide sequence ID" value="NZ_JABUFE010000018.1"/>
</dbReference>
<dbReference type="InterPro" id="IPR039422">
    <property type="entry name" value="MarR/SlyA-like"/>
</dbReference>
<proteinExistence type="predicted"/>
<dbReference type="SMART" id="SM00347">
    <property type="entry name" value="HTH_MARR"/>
    <property type="match status" value="1"/>
</dbReference>
<evidence type="ECO:0000259" key="1">
    <source>
        <dbReference type="PROSITE" id="PS50995"/>
    </source>
</evidence>
<evidence type="ECO:0000313" key="3">
    <source>
        <dbReference type="Proteomes" id="UP000777935"/>
    </source>
</evidence>
<name>A0ABX2IV07_9RHOB</name>
<reference evidence="2 3" key="1">
    <citation type="submission" date="2020-06" db="EMBL/GenBank/DDBJ databases">
        <title>Sulfitobacter algicola sp. nov., isolated from green algae.</title>
        <authorList>
            <person name="Wang C."/>
        </authorList>
    </citation>
    <scope>NUCLEOTIDE SEQUENCE [LARGE SCALE GENOMIC DNA]</scope>
    <source>
        <strain evidence="2 3">1151</strain>
    </source>
</reference>
<dbReference type="EMBL" id="JABUFE010000018">
    <property type="protein sequence ID" value="NSX56744.1"/>
    <property type="molecule type" value="Genomic_DNA"/>
</dbReference>
<feature type="domain" description="HTH marR-type" evidence="1">
    <location>
        <begin position="18"/>
        <end position="148"/>
    </location>
</feature>
<gene>
    <name evidence="2" type="ORF">HRQ87_18325</name>
</gene>
<organism evidence="2 3">
    <name type="scientific">Parasulfitobacter algicola</name>
    <dbReference type="NCBI Taxonomy" id="2614809"/>
    <lineage>
        <taxon>Bacteria</taxon>
        <taxon>Pseudomonadati</taxon>
        <taxon>Pseudomonadota</taxon>
        <taxon>Alphaproteobacteria</taxon>
        <taxon>Rhodobacterales</taxon>
        <taxon>Roseobacteraceae</taxon>
        <taxon>Parasulfitobacter</taxon>
    </lineage>
</organism>
<comment type="caution">
    <text evidence="2">The sequence shown here is derived from an EMBL/GenBank/DDBJ whole genome shotgun (WGS) entry which is preliminary data.</text>
</comment>
<protein>
    <submittedName>
        <fullName evidence="2">MarR family transcriptional regulator</fullName>
    </submittedName>
</protein>